<evidence type="ECO:0000313" key="3">
    <source>
        <dbReference type="EMBL" id="TPR45085.1"/>
    </source>
</evidence>
<dbReference type="InterPro" id="IPR057666">
    <property type="entry name" value="DrpA_SLOG"/>
</dbReference>
<gene>
    <name evidence="3" type="primary">dprA</name>
    <name evidence="3" type="ORF">DY130_02515</name>
</gene>
<dbReference type="PANTHER" id="PTHR43022:SF1">
    <property type="entry name" value="PROTEIN SMF"/>
    <property type="match status" value="1"/>
</dbReference>
<proteinExistence type="inferred from homology"/>
<dbReference type="Gene3D" id="3.40.50.450">
    <property type="match status" value="1"/>
</dbReference>
<dbReference type="RefSeq" id="WP_140924056.1">
    <property type="nucleotide sequence ID" value="NZ_QUBF01000002.1"/>
</dbReference>
<dbReference type="EMBL" id="QUBG01000002">
    <property type="protein sequence ID" value="TPR45085.1"/>
    <property type="molecule type" value="Genomic_DNA"/>
</dbReference>
<dbReference type="GeneID" id="58108051"/>
<reference evidence="3" key="1">
    <citation type="submission" date="2018-08" db="EMBL/GenBank/DDBJ databases">
        <title>Comparative genomics of wild bee and flower associated Lactobacillus reveals potential adaptation to the bee host.</title>
        <authorList>
            <person name="Vuong H.Q."/>
            <person name="Mcfrederick Q.S."/>
        </authorList>
    </citation>
    <scope>NUCLEOTIDE SEQUENCE</scope>
    <source>
        <strain evidence="3">HV_63</strain>
    </source>
</reference>
<evidence type="ECO:0000259" key="2">
    <source>
        <dbReference type="Pfam" id="PF02481"/>
    </source>
</evidence>
<dbReference type="PANTHER" id="PTHR43022">
    <property type="entry name" value="PROTEIN SMF"/>
    <property type="match status" value="1"/>
</dbReference>
<evidence type="ECO:0000313" key="4">
    <source>
        <dbReference type="Proteomes" id="UP000784700"/>
    </source>
</evidence>
<comment type="similarity">
    <text evidence="1">Belongs to the DprA/Smf family.</text>
</comment>
<accession>A0A9Q8INV9</accession>
<feature type="domain" description="Smf/DprA SLOG" evidence="2">
    <location>
        <begin position="81"/>
        <end position="290"/>
    </location>
</feature>
<dbReference type="SUPFAM" id="SSF102405">
    <property type="entry name" value="MCP/YpsA-like"/>
    <property type="match status" value="1"/>
</dbReference>
<name>A0A9Q8INV9_9LACO</name>
<dbReference type="InterPro" id="IPR003488">
    <property type="entry name" value="DprA"/>
</dbReference>
<comment type="caution">
    <text evidence="3">The sequence shown here is derived from an EMBL/GenBank/DDBJ whole genome shotgun (WGS) entry which is preliminary data.</text>
</comment>
<dbReference type="GO" id="GO:0009294">
    <property type="term" value="P:DNA-mediated transformation"/>
    <property type="evidence" value="ECO:0007669"/>
    <property type="project" value="InterPro"/>
</dbReference>
<evidence type="ECO:0000256" key="1">
    <source>
        <dbReference type="ARBA" id="ARBA00006525"/>
    </source>
</evidence>
<organism evidence="3 4">
    <name type="scientific">Apilactobacillus micheneri</name>
    <dbReference type="NCBI Taxonomy" id="1899430"/>
    <lineage>
        <taxon>Bacteria</taxon>
        <taxon>Bacillati</taxon>
        <taxon>Bacillota</taxon>
        <taxon>Bacilli</taxon>
        <taxon>Lactobacillales</taxon>
        <taxon>Lactobacillaceae</taxon>
        <taxon>Apilactobacillus</taxon>
    </lineage>
</organism>
<dbReference type="AlphaFoldDB" id="A0A9Q8INV9"/>
<sequence>MKLRTLLLKLKLTSGFGIKSEYAFYKFLRNKYTVLPIKINFSALDIAKCVNLSNRYYDKFCKSFNSKEVNDSLNYHLEHVKFISILDENYPIGLKESYLPPIIIFYFGNISLIENKMLGVVGSRKNTDYAFKSLNMLIPKVVQSDIVVVSGLAAGVDKLSHQCTIANGGKTVAVIGTGLDIYYPRENEQLQRNIAINHLLISEYPVGSKPLRFHFPERNRIIAGLIDTLLVIEAKNKSGSLITANLALQNNRNVLAIPGRIDSLHSVGCNELILAGAKPVLSAKDIIEEFYYK</sequence>
<dbReference type="Proteomes" id="UP000784700">
    <property type="component" value="Unassembled WGS sequence"/>
</dbReference>
<dbReference type="NCBIfam" id="TIGR00732">
    <property type="entry name" value="dprA"/>
    <property type="match status" value="1"/>
</dbReference>
<dbReference type="Pfam" id="PF02481">
    <property type="entry name" value="DNA_processg_A"/>
    <property type="match status" value="1"/>
</dbReference>
<protein>
    <submittedName>
        <fullName evidence="3">DNA-protecting protein DprA</fullName>
    </submittedName>
</protein>